<dbReference type="RefSeq" id="WP_015713100.1">
    <property type="nucleotide sequence ID" value="NC_015577.1"/>
</dbReference>
<evidence type="ECO:0000313" key="3">
    <source>
        <dbReference type="Proteomes" id="UP000009222"/>
    </source>
</evidence>
<feature type="domain" description="PIN" evidence="1">
    <location>
        <begin position="2"/>
        <end position="116"/>
    </location>
</feature>
<evidence type="ECO:0000259" key="1">
    <source>
        <dbReference type="Pfam" id="PF01850"/>
    </source>
</evidence>
<dbReference type="Gene3D" id="3.40.50.1010">
    <property type="entry name" value="5'-nuclease"/>
    <property type="match status" value="1"/>
</dbReference>
<dbReference type="OrthoDB" id="9811788at2"/>
<dbReference type="InterPro" id="IPR002716">
    <property type="entry name" value="PIN_dom"/>
</dbReference>
<dbReference type="SUPFAM" id="SSF88723">
    <property type="entry name" value="PIN domain-like"/>
    <property type="match status" value="1"/>
</dbReference>
<name>F5YFU9_LEAAZ</name>
<accession>F5YFU9</accession>
<dbReference type="eggNOG" id="COG1487">
    <property type="taxonomic scope" value="Bacteria"/>
</dbReference>
<protein>
    <submittedName>
        <fullName evidence="2">PIN domain protein</fullName>
    </submittedName>
</protein>
<reference evidence="2 3" key="2">
    <citation type="journal article" date="2011" name="ISME J.">
        <title>RNA-seq reveals cooperative metabolic interactions between two termite-gut spirochete species in co-culture.</title>
        <authorList>
            <person name="Rosenthal A.Z."/>
            <person name="Matson E.G."/>
            <person name="Eldar A."/>
            <person name="Leadbetter J.R."/>
        </authorList>
    </citation>
    <scope>NUCLEOTIDE SEQUENCE [LARGE SCALE GENOMIC DNA]</scope>
    <source>
        <strain evidence="3">ATCC BAA-888 / DSM 13862 / ZAS-9</strain>
    </source>
</reference>
<reference evidence="3" key="1">
    <citation type="submission" date="2009-12" db="EMBL/GenBank/DDBJ databases">
        <title>Complete sequence of Treponema azotonutricium strain ZAS-9.</title>
        <authorList>
            <person name="Tetu S.G."/>
            <person name="Matson E."/>
            <person name="Ren Q."/>
            <person name="Seshadri R."/>
            <person name="Elbourne L."/>
            <person name="Hassan K.A."/>
            <person name="Durkin A."/>
            <person name="Radune D."/>
            <person name="Mohamoud Y."/>
            <person name="Shay R."/>
            <person name="Jin S."/>
            <person name="Zhang X."/>
            <person name="Lucey K."/>
            <person name="Ballor N.R."/>
            <person name="Ottesen E."/>
            <person name="Rosenthal R."/>
            <person name="Allen A."/>
            <person name="Leadbetter J.R."/>
            <person name="Paulsen I.T."/>
        </authorList>
    </citation>
    <scope>NUCLEOTIDE SEQUENCE [LARGE SCALE GENOMIC DNA]</scope>
    <source>
        <strain evidence="3">ATCC BAA-888 / DSM 13862 / ZAS-9</strain>
    </source>
</reference>
<dbReference type="Pfam" id="PF01850">
    <property type="entry name" value="PIN"/>
    <property type="match status" value="1"/>
</dbReference>
<dbReference type="Proteomes" id="UP000009222">
    <property type="component" value="Chromosome"/>
</dbReference>
<dbReference type="InParanoid" id="F5YFU9"/>
<keyword evidence="3" id="KW-1185">Reference proteome</keyword>
<dbReference type="KEGG" id="taz:TREAZ_2418"/>
<dbReference type="InterPro" id="IPR029060">
    <property type="entry name" value="PIN-like_dom_sf"/>
</dbReference>
<dbReference type="EMBL" id="CP001841">
    <property type="protein sequence ID" value="AEF81277.1"/>
    <property type="molecule type" value="Genomic_DNA"/>
</dbReference>
<dbReference type="STRING" id="545695.TREAZ_2418"/>
<evidence type="ECO:0000313" key="2">
    <source>
        <dbReference type="EMBL" id="AEF81277.1"/>
    </source>
</evidence>
<organism evidence="2 3">
    <name type="scientific">Leadbettera azotonutricia (strain ATCC BAA-888 / DSM 13862 / ZAS-9)</name>
    <name type="common">Treponema azotonutricium</name>
    <dbReference type="NCBI Taxonomy" id="545695"/>
    <lineage>
        <taxon>Bacteria</taxon>
        <taxon>Pseudomonadati</taxon>
        <taxon>Spirochaetota</taxon>
        <taxon>Spirochaetia</taxon>
        <taxon>Spirochaetales</taxon>
        <taxon>Breznakiellaceae</taxon>
        <taxon>Leadbettera</taxon>
    </lineage>
</organism>
<sequence length="132" mass="14977">MIILDTSVWIEFLKKHEPYFTIIAPLLEEKAVLAVECVFGELLQGVRKEGEQNTILGYWRHLSKIEYNEIIIEAGIYSNKNKLIDKGVGLIDAIILLHGIKSQSKIWTLDSNFFKVIPKELIYLGKSTGNSA</sequence>
<proteinExistence type="predicted"/>
<dbReference type="AlphaFoldDB" id="F5YFU9"/>
<gene>
    <name evidence="2" type="ordered locus">TREAZ_2418</name>
</gene>
<dbReference type="HOGENOM" id="CLU_147393_0_0_12"/>